<name>A0A0G4NFF7_VERLO</name>
<feature type="non-terminal residue" evidence="1">
    <location>
        <position position="154"/>
    </location>
</feature>
<dbReference type="AlphaFoldDB" id="A0A0G4NFF7"/>
<dbReference type="GO" id="GO:0030473">
    <property type="term" value="P:nuclear migration along microtubule"/>
    <property type="evidence" value="ECO:0007669"/>
    <property type="project" value="TreeGrafter"/>
</dbReference>
<dbReference type="Proteomes" id="UP000045706">
    <property type="component" value="Unassembled WGS sequence"/>
</dbReference>
<evidence type="ECO:0000313" key="2">
    <source>
        <dbReference type="Proteomes" id="UP000045706"/>
    </source>
</evidence>
<dbReference type="GO" id="GO:0051293">
    <property type="term" value="P:establishment of spindle localization"/>
    <property type="evidence" value="ECO:0007669"/>
    <property type="project" value="TreeGrafter"/>
</dbReference>
<dbReference type="PANTHER" id="PTHR37271">
    <property type="entry name" value="KARYOGAMY PROTEIN KAR9"/>
    <property type="match status" value="1"/>
</dbReference>
<dbReference type="InterPro" id="IPR013889">
    <property type="entry name" value="Karyogamy_KAR9"/>
</dbReference>
<sequence length="154" mass="17378">MEAIINEWAIIGSTLNTVKQQVEIAMEWEELWNNVLGDIQGEMDELCRLVFEMEERRHKSLMAATTNDTVDIGDLETIVEETPPQQTKLQVQNRFSLSTFPMSPSSPGTPTLSQDDSSLLALFARMQPLKASLEFLPMRLSVFEARAEKSFPTA</sequence>
<organism evidence="1 2">
    <name type="scientific">Verticillium longisporum</name>
    <name type="common">Verticillium dahliae var. longisporum</name>
    <dbReference type="NCBI Taxonomy" id="100787"/>
    <lineage>
        <taxon>Eukaryota</taxon>
        <taxon>Fungi</taxon>
        <taxon>Dikarya</taxon>
        <taxon>Ascomycota</taxon>
        <taxon>Pezizomycotina</taxon>
        <taxon>Sordariomycetes</taxon>
        <taxon>Hypocreomycetidae</taxon>
        <taxon>Glomerellales</taxon>
        <taxon>Plectosphaerellaceae</taxon>
        <taxon>Verticillium</taxon>
    </lineage>
</organism>
<dbReference type="PANTHER" id="PTHR37271:SF1">
    <property type="entry name" value="KARYOGAMY PROTEIN KAR9"/>
    <property type="match status" value="1"/>
</dbReference>
<proteinExistence type="predicted"/>
<dbReference type="Pfam" id="PF08580">
    <property type="entry name" value="KAR9"/>
    <property type="match status" value="1"/>
</dbReference>
<dbReference type="GO" id="GO:0005938">
    <property type="term" value="C:cell cortex"/>
    <property type="evidence" value="ECO:0007669"/>
    <property type="project" value="TreeGrafter"/>
</dbReference>
<dbReference type="EMBL" id="CVQI01034561">
    <property type="protein sequence ID" value="CRK45134.1"/>
    <property type="molecule type" value="Genomic_DNA"/>
</dbReference>
<gene>
    <name evidence="1" type="ORF">BN1723_019655</name>
</gene>
<dbReference type="GO" id="GO:0043332">
    <property type="term" value="C:mating projection tip"/>
    <property type="evidence" value="ECO:0007669"/>
    <property type="project" value="TreeGrafter"/>
</dbReference>
<dbReference type="GO" id="GO:0031578">
    <property type="term" value="P:mitotic spindle orientation checkpoint signaling"/>
    <property type="evidence" value="ECO:0007669"/>
    <property type="project" value="TreeGrafter"/>
</dbReference>
<reference evidence="2" key="1">
    <citation type="submission" date="2015-05" db="EMBL/GenBank/DDBJ databases">
        <authorList>
            <person name="Fogelqvist Johan"/>
        </authorList>
    </citation>
    <scope>NUCLEOTIDE SEQUENCE [LARGE SCALE GENOMIC DNA]</scope>
</reference>
<dbReference type="GO" id="GO:0005816">
    <property type="term" value="C:spindle pole body"/>
    <property type="evidence" value="ECO:0007669"/>
    <property type="project" value="TreeGrafter"/>
</dbReference>
<protein>
    <submittedName>
        <fullName evidence="1">Uncharacterized protein</fullName>
    </submittedName>
</protein>
<accession>A0A0G4NFF7</accession>
<evidence type="ECO:0000313" key="1">
    <source>
        <dbReference type="EMBL" id="CRK45134.1"/>
    </source>
</evidence>